<dbReference type="EMBL" id="ML119691">
    <property type="protein sequence ID" value="RPA80155.1"/>
    <property type="molecule type" value="Genomic_DNA"/>
</dbReference>
<keyword evidence="2" id="KW-1185">Reference proteome</keyword>
<evidence type="ECO:0000313" key="1">
    <source>
        <dbReference type="EMBL" id="RPA80155.1"/>
    </source>
</evidence>
<dbReference type="AlphaFoldDB" id="A0A3N4I217"/>
<reference evidence="1 2" key="1">
    <citation type="journal article" date="2018" name="Nat. Ecol. Evol.">
        <title>Pezizomycetes genomes reveal the molecular basis of ectomycorrhizal truffle lifestyle.</title>
        <authorList>
            <person name="Murat C."/>
            <person name="Payen T."/>
            <person name="Noel B."/>
            <person name="Kuo A."/>
            <person name="Morin E."/>
            <person name="Chen J."/>
            <person name="Kohler A."/>
            <person name="Krizsan K."/>
            <person name="Balestrini R."/>
            <person name="Da Silva C."/>
            <person name="Montanini B."/>
            <person name="Hainaut M."/>
            <person name="Levati E."/>
            <person name="Barry K.W."/>
            <person name="Belfiori B."/>
            <person name="Cichocki N."/>
            <person name="Clum A."/>
            <person name="Dockter R.B."/>
            <person name="Fauchery L."/>
            <person name="Guy J."/>
            <person name="Iotti M."/>
            <person name="Le Tacon F."/>
            <person name="Lindquist E.A."/>
            <person name="Lipzen A."/>
            <person name="Malagnac F."/>
            <person name="Mello A."/>
            <person name="Molinier V."/>
            <person name="Miyauchi S."/>
            <person name="Poulain J."/>
            <person name="Riccioni C."/>
            <person name="Rubini A."/>
            <person name="Sitrit Y."/>
            <person name="Splivallo R."/>
            <person name="Traeger S."/>
            <person name="Wang M."/>
            <person name="Zifcakova L."/>
            <person name="Wipf D."/>
            <person name="Zambonelli A."/>
            <person name="Paolocci F."/>
            <person name="Nowrousian M."/>
            <person name="Ottonello S."/>
            <person name="Baldrian P."/>
            <person name="Spatafora J.W."/>
            <person name="Henrissat B."/>
            <person name="Nagy L.G."/>
            <person name="Aury J.M."/>
            <person name="Wincker P."/>
            <person name="Grigoriev I.V."/>
            <person name="Bonfante P."/>
            <person name="Martin F.M."/>
        </authorList>
    </citation>
    <scope>NUCLEOTIDE SEQUENCE [LARGE SCALE GENOMIC DNA]</scope>
    <source>
        <strain evidence="1 2">RN42</strain>
    </source>
</reference>
<proteinExistence type="predicted"/>
<protein>
    <submittedName>
        <fullName evidence="1">Uncharacterized protein</fullName>
    </submittedName>
</protein>
<accession>A0A3N4I217</accession>
<sequence>MASAIAAATTAPAISTLFKTVPANSTLTWHPCPGYAPFECARLLIPINPGSDPKKKAHLTASHLIRLPALVSHTDPTWGGHVKIPVDGEFYLETKTEYTRLQHLLDKGQDFHDKTGGIYTLIGIHQPCQRFDEEVDPSVHLVNLRKPLPVFGAAEDWPVSNKLVCKEGWFPNLGEFVDYGYEFRYGASSSYSKWSDKYKYDDYETYGNKPYSYSYNQEVLYVTPLPPSYKTVEYDDRDWHCVCPKDEDILADSGKNNTCTQSTWYKYPDSPLYCECTHKSTLDGKPFKVDSCTKHDNFWPDFKTSPILWDGSKPGTWVDPRKKQWVEDKENNKKLKEKWALYPCVEREINGTFGLVRPVLGSVYSWSWPDAKVKWPETFDPTCPDFDGTENWDNEVTGRCDVLDHPETFDLQGWNTGYSKVEWKDEWENFAKRVLNMSKMQWEDEREHNGELWQLFCRSKNKHTLQMKTLPVTWDAELIKAAGGKTPIGSHITPPEDF</sequence>
<dbReference type="Proteomes" id="UP000275078">
    <property type="component" value="Unassembled WGS sequence"/>
</dbReference>
<gene>
    <name evidence="1" type="ORF">BJ508DRAFT_362740</name>
</gene>
<evidence type="ECO:0000313" key="2">
    <source>
        <dbReference type="Proteomes" id="UP000275078"/>
    </source>
</evidence>
<organism evidence="1 2">
    <name type="scientific">Ascobolus immersus RN42</name>
    <dbReference type="NCBI Taxonomy" id="1160509"/>
    <lineage>
        <taxon>Eukaryota</taxon>
        <taxon>Fungi</taxon>
        <taxon>Dikarya</taxon>
        <taxon>Ascomycota</taxon>
        <taxon>Pezizomycotina</taxon>
        <taxon>Pezizomycetes</taxon>
        <taxon>Pezizales</taxon>
        <taxon>Ascobolaceae</taxon>
        <taxon>Ascobolus</taxon>
    </lineage>
</organism>
<name>A0A3N4I217_ASCIM</name>